<name>A0A3P6GZM8_BRAOL</name>
<sequence>MFNQNKNNKIMSFDRHTLTPNLMFKASPASQFHLVILCIEFVLSDHHLNKIFMANPIVYFYNFGLFFLLNTK</sequence>
<evidence type="ECO:0000256" key="1">
    <source>
        <dbReference type="SAM" id="Phobius"/>
    </source>
</evidence>
<organism evidence="2">
    <name type="scientific">Brassica oleracea</name>
    <name type="common">Wild cabbage</name>
    <dbReference type="NCBI Taxonomy" id="3712"/>
    <lineage>
        <taxon>Eukaryota</taxon>
        <taxon>Viridiplantae</taxon>
        <taxon>Streptophyta</taxon>
        <taxon>Embryophyta</taxon>
        <taxon>Tracheophyta</taxon>
        <taxon>Spermatophyta</taxon>
        <taxon>Magnoliopsida</taxon>
        <taxon>eudicotyledons</taxon>
        <taxon>Gunneridae</taxon>
        <taxon>Pentapetalae</taxon>
        <taxon>rosids</taxon>
        <taxon>malvids</taxon>
        <taxon>Brassicales</taxon>
        <taxon>Brassicaceae</taxon>
        <taxon>Brassiceae</taxon>
        <taxon>Brassica</taxon>
    </lineage>
</organism>
<dbReference type="AlphaFoldDB" id="A0A3P6GZM8"/>
<gene>
    <name evidence="2" type="ORF">BOLC6T36785H</name>
</gene>
<feature type="transmembrane region" description="Helical" evidence="1">
    <location>
        <begin position="51"/>
        <end position="69"/>
    </location>
</feature>
<proteinExistence type="predicted"/>
<keyword evidence="1" id="KW-0472">Membrane</keyword>
<protein>
    <submittedName>
        <fullName evidence="2">Uncharacterized protein</fullName>
    </submittedName>
</protein>
<accession>A0A3P6GZM8</accession>
<keyword evidence="1" id="KW-1133">Transmembrane helix</keyword>
<reference evidence="2" key="1">
    <citation type="submission" date="2018-11" db="EMBL/GenBank/DDBJ databases">
        <authorList>
            <consortium name="Genoscope - CEA"/>
            <person name="William W."/>
        </authorList>
    </citation>
    <scope>NUCLEOTIDE SEQUENCE</scope>
</reference>
<dbReference type="EMBL" id="LR031880">
    <property type="protein sequence ID" value="VDD61332.1"/>
    <property type="molecule type" value="Genomic_DNA"/>
</dbReference>
<evidence type="ECO:0000313" key="2">
    <source>
        <dbReference type="EMBL" id="VDD61332.1"/>
    </source>
</evidence>
<keyword evidence="1" id="KW-0812">Transmembrane</keyword>